<name>D5MGK4_METO1</name>
<evidence type="ECO:0000256" key="1">
    <source>
        <dbReference type="ARBA" id="ARBA00022553"/>
    </source>
</evidence>
<organism evidence="4 5">
    <name type="scientific">Methylomirabilis oxygeniifera</name>
    <dbReference type="NCBI Taxonomy" id="671143"/>
    <lineage>
        <taxon>Bacteria</taxon>
        <taxon>Candidatus Methylomirabilota</taxon>
        <taxon>Candidatus Methylomirabilia</taxon>
        <taxon>Candidatus Methylomirabilales</taxon>
        <taxon>Candidatus Methylomirabilaceae</taxon>
        <taxon>Candidatus Methylomirabilis</taxon>
    </lineage>
</organism>
<dbReference type="KEGG" id="mox:DAMO_1827"/>
<dbReference type="HOGENOM" id="CLU_000445_69_17_0"/>
<evidence type="ECO:0000313" key="4">
    <source>
        <dbReference type="EMBL" id="CBE68885.1"/>
    </source>
</evidence>
<dbReference type="Proteomes" id="UP000006898">
    <property type="component" value="Chromosome"/>
</dbReference>
<accession>D5MGK4</accession>
<evidence type="ECO:0000256" key="2">
    <source>
        <dbReference type="PROSITE-ProRule" id="PRU00169"/>
    </source>
</evidence>
<dbReference type="InterPro" id="IPR001789">
    <property type="entry name" value="Sig_transdc_resp-reg_receiver"/>
</dbReference>
<dbReference type="EMBL" id="FP565575">
    <property type="protein sequence ID" value="CBE68885.1"/>
    <property type="molecule type" value="Genomic_DNA"/>
</dbReference>
<dbReference type="GO" id="GO:0000160">
    <property type="term" value="P:phosphorelay signal transduction system"/>
    <property type="evidence" value="ECO:0007669"/>
    <property type="project" value="InterPro"/>
</dbReference>
<dbReference type="eggNOG" id="COG0745">
    <property type="taxonomic scope" value="Bacteria"/>
</dbReference>
<sequence length="125" mass="13558">MTKRILIVDDSNSMRGIIRSALTDGGHDVIEAANGRDALVALDRHSVDVIITDMNMPIMDGITLVKEIRRRPTNKSTPVLILTTECDAAMKQAGKAAGATGWIVKPFNPQQLRQVITKVLPLQAG</sequence>
<dbReference type="AlphaFoldDB" id="D5MGK4"/>
<reference evidence="4 5" key="1">
    <citation type="journal article" date="2010" name="Nature">
        <title>Nitrite-driven anaerobic methane oxidation by oxygenic bacteria.</title>
        <authorList>
            <person name="Ettwig K.F."/>
            <person name="Butler M.K."/>
            <person name="Le Paslier D."/>
            <person name="Pelletier E."/>
            <person name="Mangenot S."/>
            <person name="Kuypers M.M.M."/>
            <person name="Schreiber F."/>
            <person name="Dutilh B.E."/>
            <person name="Zedelius J."/>
            <person name="de Beer D."/>
            <person name="Gloerich J."/>
            <person name="Wessels H.J.C.T."/>
            <person name="van Allen T."/>
            <person name="Luesken F."/>
            <person name="Wu M."/>
            <person name="van de Pas-Schoonen K.T."/>
            <person name="Op den Camp H.J.M."/>
            <person name="Janssen-Megens E.M."/>
            <person name="Francoijs K-J."/>
            <person name="Stunnenberg H."/>
            <person name="Weissenbach J."/>
            <person name="Jetten M.S.M."/>
            <person name="Strous M."/>
        </authorList>
    </citation>
    <scope>NUCLEOTIDE SEQUENCE [LARGE SCALE GENOMIC DNA]</scope>
</reference>
<feature type="modified residue" description="4-aspartylphosphate" evidence="2">
    <location>
        <position position="53"/>
    </location>
</feature>
<proteinExistence type="predicted"/>
<keyword evidence="1 2" id="KW-0597">Phosphoprotein</keyword>
<dbReference type="PANTHER" id="PTHR44591:SF25">
    <property type="entry name" value="CHEMOTAXIS TWO-COMPONENT RESPONSE REGULATOR"/>
    <property type="match status" value="1"/>
</dbReference>
<dbReference type="Pfam" id="PF00072">
    <property type="entry name" value="Response_reg"/>
    <property type="match status" value="1"/>
</dbReference>
<dbReference type="SMART" id="SM00448">
    <property type="entry name" value="REC"/>
    <property type="match status" value="1"/>
</dbReference>
<dbReference type="PATRIC" id="fig|671143.5.peg.1621"/>
<dbReference type="SUPFAM" id="SSF52172">
    <property type="entry name" value="CheY-like"/>
    <property type="match status" value="1"/>
</dbReference>
<evidence type="ECO:0000259" key="3">
    <source>
        <dbReference type="PROSITE" id="PS50110"/>
    </source>
</evidence>
<dbReference type="STRING" id="671143.DAMO_1827"/>
<dbReference type="InterPro" id="IPR011006">
    <property type="entry name" value="CheY-like_superfamily"/>
</dbReference>
<protein>
    <submittedName>
        <fullName evidence="4">Chemotaxis protein cheY</fullName>
    </submittedName>
</protein>
<dbReference type="InterPro" id="IPR050595">
    <property type="entry name" value="Bact_response_regulator"/>
</dbReference>
<dbReference type="PANTHER" id="PTHR44591">
    <property type="entry name" value="STRESS RESPONSE REGULATOR PROTEIN 1"/>
    <property type="match status" value="1"/>
</dbReference>
<evidence type="ECO:0000313" key="5">
    <source>
        <dbReference type="Proteomes" id="UP000006898"/>
    </source>
</evidence>
<dbReference type="Gene3D" id="3.40.50.2300">
    <property type="match status" value="1"/>
</dbReference>
<gene>
    <name evidence="4" type="primary">cheY</name>
    <name evidence="4" type="ORF">DAMO_1827</name>
</gene>
<feature type="domain" description="Response regulatory" evidence="3">
    <location>
        <begin position="4"/>
        <end position="120"/>
    </location>
</feature>
<dbReference type="PROSITE" id="PS50110">
    <property type="entry name" value="RESPONSE_REGULATORY"/>
    <property type="match status" value="1"/>
</dbReference>